<proteinExistence type="predicted"/>
<evidence type="ECO:0000313" key="1">
    <source>
        <dbReference type="EMBL" id="EJY57380.1"/>
    </source>
</evidence>
<protein>
    <submittedName>
        <fullName evidence="1">AAEL017529-PA</fullName>
    </submittedName>
</protein>
<dbReference type="HOGENOM" id="CLU_2851532_0_0_1"/>
<reference evidence="1" key="1">
    <citation type="submission" date="2005-10" db="EMBL/GenBank/DDBJ databases">
        <authorList>
            <person name="Loftus B.J."/>
            <person name="Nene V.M."/>
            <person name="Hannick L.I."/>
            <person name="Bidwell S."/>
            <person name="Haas B."/>
            <person name="Amedeo P."/>
            <person name="Orvis J."/>
            <person name="Wortman J.R."/>
            <person name="White O.R."/>
            <person name="Salzberg S."/>
            <person name="Shumway M."/>
            <person name="Koo H."/>
            <person name="Zhao Y."/>
            <person name="Holmes M."/>
            <person name="Miller J."/>
            <person name="Schatz M."/>
            <person name="Pop M."/>
            <person name="Pai G."/>
            <person name="Utterback T."/>
            <person name="Rogers Y.-H."/>
            <person name="Kravitz S."/>
            <person name="Fraser C.M."/>
        </authorList>
    </citation>
    <scope>NUCLEOTIDE SEQUENCE</scope>
    <source>
        <strain evidence="1">Liverpool</strain>
    </source>
</reference>
<dbReference type="AlphaFoldDB" id="J9HY24"/>
<accession>J9HY24</accession>
<reference evidence="1" key="3">
    <citation type="submission" date="2012-09" db="EMBL/GenBank/DDBJ databases">
        <authorList>
            <consortium name="VectorBase"/>
        </authorList>
    </citation>
    <scope>NUCLEOTIDE SEQUENCE</scope>
    <source>
        <strain evidence="1">Liverpool</strain>
    </source>
</reference>
<organism evidence="1 2">
    <name type="scientific">Aedes aegypti</name>
    <name type="common">Yellowfever mosquito</name>
    <name type="synonym">Culex aegypti</name>
    <dbReference type="NCBI Taxonomy" id="7159"/>
    <lineage>
        <taxon>Eukaryota</taxon>
        <taxon>Metazoa</taxon>
        <taxon>Ecdysozoa</taxon>
        <taxon>Arthropoda</taxon>
        <taxon>Hexapoda</taxon>
        <taxon>Insecta</taxon>
        <taxon>Pterygota</taxon>
        <taxon>Neoptera</taxon>
        <taxon>Endopterygota</taxon>
        <taxon>Diptera</taxon>
        <taxon>Nematocera</taxon>
        <taxon>Culicoidea</taxon>
        <taxon>Culicidae</taxon>
        <taxon>Culicinae</taxon>
        <taxon>Aedini</taxon>
        <taxon>Aedes</taxon>
        <taxon>Stegomyia</taxon>
    </lineage>
</organism>
<reference evidence="1" key="2">
    <citation type="journal article" date="2007" name="Science">
        <title>Genome sequence of Aedes aegypti, a major arbovirus vector.</title>
        <authorList>
            <person name="Nene V."/>
            <person name="Wortman J.R."/>
            <person name="Lawson D."/>
            <person name="Haas B."/>
            <person name="Kodira C."/>
            <person name="Tu Z.J."/>
            <person name="Loftus B."/>
            <person name="Xi Z."/>
            <person name="Megy K."/>
            <person name="Grabherr M."/>
            <person name="Ren Q."/>
            <person name="Zdobnov E.M."/>
            <person name="Lobo N.F."/>
            <person name="Campbell K.S."/>
            <person name="Brown S.E."/>
            <person name="Bonaldo M.F."/>
            <person name="Zhu J."/>
            <person name="Sinkins S.P."/>
            <person name="Hogenkamp D.G."/>
            <person name="Amedeo P."/>
            <person name="Arensburger P."/>
            <person name="Atkinson P.W."/>
            <person name="Bidwell S."/>
            <person name="Biedler J."/>
            <person name="Birney E."/>
            <person name="Bruggner R.V."/>
            <person name="Costas J."/>
            <person name="Coy M.R."/>
            <person name="Crabtree J."/>
            <person name="Crawford M."/>
            <person name="Debruyn B."/>
            <person name="Decaprio D."/>
            <person name="Eiglmeier K."/>
            <person name="Eisenstadt E."/>
            <person name="El-Dorry H."/>
            <person name="Gelbart W.M."/>
            <person name="Gomes S.L."/>
            <person name="Hammond M."/>
            <person name="Hannick L.I."/>
            <person name="Hogan J.R."/>
            <person name="Holmes M.H."/>
            <person name="Jaffe D."/>
            <person name="Johnston J.S."/>
            <person name="Kennedy R.C."/>
            <person name="Koo H."/>
            <person name="Kravitz S."/>
            <person name="Kriventseva E.V."/>
            <person name="Kulp D."/>
            <person name="Labutti K."/>
            <person name="Lee E."/>
            <person name="Li S."/>
            <person name="Lovin D.D."/>
            <person name="Mao C."/>
            <person name="Mauceli E."/>
            <person name="Menck C.F."/>
            <person name="Miller J.R."/>
            <person name="Montgomery P."/>
            <person name="Mori A."/>
            <person name="Nascimento A.L."/>
            <person name="Naveira H.F."/>
            <person name="Nusbaum C."/>
            <person name="O'leary S."/>
            <person name="Orvis J."/>
            <person name="Pertea M."/>
            <person name="Quesneville H."/>
            <person name="Reidenbach K.R."/>
            <person name="Rogers Y.H."/>
            <person name="Roth C.W."/>
            <person name="Schneider J.R."/>
            <person name="Schatz M."/>
            <person name="Shumway M."/>
            <person name="Stanke M."/>
            <person name="Stinson E.O."/>
            <person name="Tubio J.M."/>
            <person name="Vanzee J.P."/>
            <person name="Verjovski-Almeida S."/>
            <person name="Werner D."/>
            <person name="White O."/>
            <person name="Wyder S."/>
            <person name="Zeng Q."/>
            <person name="Zhao Q."/>
            <person name="Zhao Y."/>
            <person name="Hill C.A."/>
            <person name="Raikhel A.S."/>
            <person name="Soares M.B."/>
            <person name="Knudson D.L."/>
            <person name="Lee N.H."/>
            <person name="Galagan J."/>
            <person name="Salzberg S.L."/>
            <person name="Paulsen I.T."/>
            <person name="Dimopoulos G."/>
            <person name="Collins F.H."/>
            <person name="Birren B."/>
            <person name="Fraser-Liggett C.M."/>
            <person name="Severson D.W."/>
        </authorList>
    </citation>
    <scope>NUCLEOTIDE SEQUENCE [LARGE SCALE GENOMIC DNA]</scope>
    <source>
        <strain evidence="1">Liverpool</strain>
    </source>
</reference>
<name>J9HY24_AEDAE</name>
<sequence length="65" mass="7367">MPFDISSRRNISRNGFFFFSVLLDLSKSSVVICCVRSEGEPSNPPKRTPHIFSVEVAMRYNSLKA</sequence>
<dbReference type="Proteomes" id="UP000682892">
    <property type="component" value="Unassembled WGS sequence"/>
</dbReference>
<dbReference type="PaxDb" id="7159-AAEL017529-PA"/>
<evidence type="ECO:0000313" key="2">
    <source>
        <dbReference type="Proteomes" id="UP000682892"/>
    </source>
</evidence>
<gene>
    <name evidence="1" type="ORF">AaeL_AAEL017529</name>
</gene>
<dbReference type="EMBL" id="CH477219">
    <property type="protein sequence ID" value="EJY57380.1"/>
    <property type="molecule type" value="Genomic_DNA"/>
</dbReference>